<dbReference type="PANTHER" id="PTHR33129:SF1">
    <property type="entry name" value="ATP-BINDING PROTEIN"/>
    <property type="match status" value="1"/>
</dbReference>
<sequence>MASELCVWFILVDANQTPMMEESSVKMQSGPNCRIDHFKKAVHAEISRTLPQGIIAAQLKVYSDMDALKVENPVALRPTQEMTKYDANMSSPLVVVVPDRDVWGNPHKKQRVDIDAVQVSDILPVSAPVLLPETVPEIPQIDISGRYVVIPRALLKWAYIGQERDTFLYPRAQVKELWQFLSDRVIVAKKKGYIVGPPGTGKSMATLSYVASLNRKEWRVIWIHLTKDDCTHILDMATKQNWRIGSVVSKLPRSHDDQKLFVCLDGFHEGDYHMKLFRKHIAAQLKDIDRFVVCSSMSTLGKRNPDDDNRAGIEFFFMYSWTRDEYRAAVQDEEFLNSVKVYLDATPPSDMNEETTLTGAEYLNDVMDKKFYYAGGSCRYMFQLSTGEVISRIEEAIQAAPNKADLVKYCVGMYHKDEINRLYGLNENRERYAVSEYALSCFVNASGKDTIVELAKNLGSAQTPPMHGYLFEWLFLATVKEEKVELIDVNSEKVPLPMTEVCIFDPTKNFKTTGEGKEHHICADKKWLKPVKRNQDGYDALYFDMIAQKVIFIQLTIAAKHDLKLECFDTVLSKLVAASMKKEMTVEIYFVVKAEKLEEFKISNIEDSNVMEKYDPRWAPQKVIERVRILAFNSRL</sequence>
<accession>A0A6G0WHG2</accession>
<reference evidence="1 4" key="1">
    <citation type="submission" date="2019-07" db="EMBL/GenBank/DDBJ databases">
        <title>Genomics analysis of Aphanomyces spp. identifies a new class of oomycete effector associated with host adaptation.</title>
        <authorList>
            <person name="Gaulin E."/>
        </authorList>
    </citation>
    <scope>NUCLEOTIDE SEQUENCE [LARGE SCALE GENOMIC DNA]</scope>
    <source>
        <strain evidence="1 4">ATCC 201684</strain>
    </source>
</reference>
<evidence type="ECO:0000313" key="1">
    <source>
        <dbReference type="EMBL" id="KAF0726622.1"/>
    </source>
</evidence>
<dbReference type="InterPro" id="IPR052980">
    <property type="entry name" value="Crinkler_effector"/>
</dbReference>
<comment type="caution">
    <text evidence="1">The sequence shown here is derived from an EMBL/GenBank/DDBJ whole genome shotgun (WGS) entry which is preliminary data.</text>
</comment>
<evidence type="ECO:0000313" key="4">
    <source>
        <dbReference type="Proteomes" id="UP000481153"/>
    </source>
</evidence>
<name>A0A6G0WHG2_9STRA</name>
<dbReference type="EMBL" id="VJMJ01000213">
    <property type="protein sequence ID" value="KAF0726624.1"/>
    <property type="molecule type" value="Genomic_DNA"/>
</dbReference>
<dbReference type="VEuPathDB" id="FungiDB:AeMF1_004815"/>
<dbReference type="InterPro" id="IPR027417">
    <property type="entry name" value="P-loop_NTPase"/>
</dbReference>
<evidence type="ECO:0000313" key="2">
    <source>
        <dbReference type="EMBL" id="KAF0726623.1"/>
    </source>
</evidence>
<evidence type="ECO:0000313" key="3">
    <source>
        <dbReference type="EMBL" id="KAF0726624.1"/>
    </source>
</evidence>
<dbReference type="SUPFAM" id="SSF52540">
    <property type="entry name" value="P-loop containing nucleoside triphosphate hydrolases"/>
    <property type="match status" value="1"/>
</dbReference>
<gene>
    <name evidence="1" type="ORF">Ae201684_015242</name>
    <name evidence="2" type="ORF">Ae201684_015243</name>
    <name evidence="3" type="ORF">Ae201684_015244</name>
</gene>
<dbReference type="PANTHER" id="PTHR33129">
    <property type="entry name" value="PROTEIN KINASE DOMAIN-CONTAINING PROTEIN-RELATED"/>
    <property type="match status" value="1"/>
</dbReference>
<organism evidence="1 4">
    <name type="scientific">Aphanomyces euteiches</name>
    <dbReference type="NCBI Taxonomy" id="100861"/>
    <lineage>
        <taxon>Eukaryota</taxon>
        <taxon>Sar</taxon>
        <taxon>Stramenopiles</taxon>
        <taxon>Oomycota</taxon>
        <taxon>Saprolegniomycetes</taxon>
        <taxon>Saprolegniales</taxon>
        <taxon>Verrucalvaceae</taxon>
        <taxon>Aphanomyces</taxon>
    </lineage>
</organism>
<evidence type="ECO:0008006" key="5">
    <source>
        <dbReference type="Google" id="ProtNLM"/>
    </source>
</evidence>
<dbReference type="EMBL" id="VJMJ01000213">
    <property type="protein sequence ID" value="KAF0726623.1"/>
    <property type="molecule type" value="Genomic_DNA"/>
</dbReference>
<protein>
    <recommendedName>
        <fullName evidence="5">Crinkler (CRN) family protein</fullName>
    </recommendedName>
</protein>
<dbReference type="AlphaFoldDB" id="A0A6G0WHG2"/>
<dbReference type="Proteomes" id="UP000481153">
    <property type="component" value="Unassembled WGS sequence"/>
</dbReference>
<dbReference type="EMBL" id="VJMJ01000213">
    <property type="protein sequence ID" value="KAF0726622.1"/>
    <property type="molecule type" value="Genomic_DNA"/>
</dbReference>
<keyword evidence="4" id="KW-1185">Reference proteome</keyword>
<proteinExistence type="predicted"/>